<dbReference type="InterPro" id="IPR053553">
    <property type="entry name" value="GDP_glucuronosyltransferase"/>
</dbReference>
<dbReference type="RefSeq" id="WP_267636125.1">
    <property type="nucleotide sequence ID" value="NZ_JAODIY010000004.1"/>
</dbReference>
<feature type="domain" description="Glycosyltransferase 2-like" evidence="2">
    <location>
        <begin position="4"/>
        <end position="171"/>
    </location>
</feature>
<evidence type="ECO:0000256" key="1">
    <source>
        <dbReference type="SAM" id="Phobius"/>
    </source>
</evidence>
<sequence>MRVSVLICTYTMDLYDDFEDAVDSILQQTYDDVELVLVSDGDDTVYQQMLADYEDTPNVIVTRTEENVGISAARNKGLELATGDIVAQIDDDAVADRDWIAELVRVYEETDAVAAGGHMTPEWVAGKPNFLPEEFYWLIGVNDRWFAEPLEEVRNTYASNISFRTEVIEELGGFNPSVGRKGDAEIQATESEIGTRLREEFDRGVIYNPDAKVAHKIFDYRTDPVWLAKRAFWQGYSKRGLEVLIPEANTDEETDFLQFLLLDAVPRRLKGIVSNPSIAGVSQLIWLVLLTGLVGMGYLYGIVKWR</sequence>
<dbReference type="InterPro" id="IPR001173">
    <property type="entry name" value="Glyco_trans_2-like"/>
</dbReference>
<evidence type="ECO:0000259" key="2">
    <source>
        <dbReference type="Pfam" id="PF00535"/>
    </source>
</evidence>
<dbReference type="GO" id="GO:0016757">
    <property type="term" value="F:glycosyltransferase activity"/>
    <property type="evidence" value="ECO:0007669"/>
    <property type="project" value="UniProtKB-KW"/>
</dbReference>
<proteinExistence type="predicted"/>
<keyword evidence="1" id="KW-0472">Membrane</keyword>
<dbReference type="PANTHER" id="PTHR43685:SF2">
    <property type="entry name" value="GLYCOSYLTRANSFERASE 2-LIKE DOMAIN-CONTAINING PROTEIN"/>
    <property type="match status" value="1"/>
</dbReference>
<keyword evidence="3" id="KW-0328">Glycosyltransferase</keyword>
<feature type="transmembrane region" description="Helical" evidence="1">
    <location>
        <begin position="284"/>
        <end position="303"/>
    </location>
</feature>
<keyword evidence="1" id="KW-1133">Transmembrane helix</keyword>
<dbReference type="Proteomes" id="UP001596414">
    <property type="component" value="Unassembled WGS sequence"/>
</dbReference>
<evidence type="ECO:0000313" key="3">
    <source>
        <dbReference type="EMBL" id="MFC7125124.1"/>
    </source>
</evidence>
<organism evidence="3 4">
    <name type="scientific">Halovenus rubra</name>
    <dbReference type="NCBI Taxonomy" id="869890"/>
    <lineage>
        <taxon>Archaea</taxon>
        <taxon>Methanobacteriati</taxon>
        <taxon>Methanobacteriota</taxon>
        <taxon>Stenosarchaea group</taxon>
        <taxon>Halobacteria</taxon>
        <taxon>Halobacteriales</taxon>
        <taxon>Haloarculaceae</taxon>
        <taxon>Halovenus</taxon>
    </lineage>
</organism>
<dbReference type="InterPro" id="IPR029044">
    <property type="entry name" value="Nucleotide-diphossugar_trans"/>
</dbReference>
<evidence type="ECO:0000313" key="4">
    <source>
        <dbReference type="Proteomes" id="UP001596414"/>
    </source>
</evidence>
<gene>
    <name evidence="3" type="primary">aglG</name>
    <name evidence="3" type="ORF">ACFQJ7_03600</name>
</gene>
<dbReference type="InterPro" id="IPR050834">
    <property type="entry name" value="Glycosyltransf_2"/>
</dbReference>
<accession>A0ABD5X3L0</accession>
<dbReference type="PANTHER" id="PTHR43685">
    <property type="entry name" value="GLYCOSYLTRANSFERASE"/>
    <property type="match status" value="1"/>
</dbReference>
<protein>
    <submittedName>
        <fullName evidence="3">Glucosyl-dolichyl phosphate glucuronosyltransferase</fullName>
        <ecNumber evidence="3">2.4.1.356</ecNumber>
    </submittedName>
</protein>
<dbReference type="CDD" id="cd00761">
    <property type="entry name" value="Glyco_tranf_GTA_type"/>
    <property type="match status" value="1"/>
</dbReference>
<dbReference type="AlphaFoldDB" id="A0ABD5X3L0"/>
<keyword evidence="1" id="KW-0812">Transmembrane</keyword>
<comment type="caution">
    <text evidence="3">The sequence shown here is derived from an EMBL/GenBank/DDBJ whole genome shotgun (WGS) entry which is preliminary data.</text>
</comment>
<dbReference type="Pfam" id="PF00535">
    <property type="entry name" value="Glycos_transf_2"/>
    <property type="match status" value="1"/>
</dbReference>
<reference evidence="3 4" key="1">
    <citation type="journal article" date="2014" name="Int. J. Syst. Evol. Microbiol.">
        <title>Complete genome sequence of Corynebacterium casei LMG S-19264T (=DSM 44701T), isolated from a smear-ripened cheese.</title>
        <authorList>
            <consortium name="US DOE Joint Genome Institute (JGI-PGF)"/>
            <person name="Walter F."/>
            <person name="Albersmeier A."/>
            <person name="Kalinowski J."/>
            <person name="Ruckert C."/>
        </authorList>
    </citation>
    <scope>NUCLEOTIDE SEQUENCE [LARGE SCALE GENOMIC DNA]</scope>
    <source>
        <strain evidence="3 4">CGMCC 4.7215</strain>
    </source>
</reference>
<dbReference type="EC" id="2.4.1.356" evidence="3"/>
<keyword evidence="3" id="KW-0808">Transferase</keyword>
<dbReference type="Gene3D" id="3.90.550.10">
    <property type="entry name" value="Spore Coat Polysaccharide Biosynthesis Protein SpsA, Chain A"/>
    <property type="match status" value="1"/>
</dbReference>
<name>A0ABD5X3L0_9EURY</name>
<dbReference type="EMBL" id="JBHSZQ010000004">
    <property type="protein sequence ID" value="MFC7125124.1"/>
    <property type="molecule type" value="Genomic_DNA"/>
</dbReference>
<dbReference type="SUPFAM" id="SSF53448">
    <property type="entry name" value="Nucleotide-diphospho-sugar transferases"/>
    <property type="match status" value="1"/>
</dbReference>
<dbReference type="NCBIfam" id="NF041394">
    <property type="entry name" value="GtaseAglG_Halo"/>
    <property type="match status" value="1"/>
</dbReference>